<dbReference type="AlphaFoldDB" id="A0AAD6IBR2"/>
<reference evidence="1" key="2">
    <citation type="submission" date="2023-01" db="EMBL/GenBank/DDBJ databases">
        <authorList>
            <person name="Petersen C."/>
        </authorList>
    </citation>
    <scope>NUCLEOTIDE SEQUENCE</scope>
    <source>
        <strain evidence="1">IBT 15450</strain>
    </source>
</reference>
<sequence>MQYPPHLYTTPQGTMKTGEGPSRWTGIGIFVTIDAAGIVFKCLTKLVGIGHLLLETRCSTDLLLKDSDTASYLYLRILVFRLLAEAVDGGLVAPMNGQRCRKSFRMFESLVSNHESSEPWN</sequence>
<gene>
    <name evidence="1" type="ORF">N7460_007004</name>
</gene>
<reference evidence="1" key="1">
    <citation type="journal article" date="2023" name="IMA Fungus">
        <title>Comparative genomic study of the Penicillium genus elucidates a diverse pangenome and 15 lateral gene transfer events.</title>
        <authorList>
            <person name="Petersen C."/>
            <person name="Sorensen T."/>
            <person name="Nielsen M.R."/>
            <person name="Sondergaard T.E."/>
            <person name="Sorensen J.L."/>
            <person name="Fitzpatrick D.A."/>
            <person name="Frisvad J.C."/>
            <person name="Nielsen K.L."/>
        </authorList>
    </citation>
    <scope>NUCLEOTIDE SEQUENCE</scope>
    <source>
        <strain evidence="1">IBT 15450</strain>
    </source>
</reference>
<accession>A0AAD6IBR2</accession>
<evidence type="ECO:0000313" key="2">
    <source>
        <dbReference type="Proteomes" id="UP001219568"/>
    </source>
</evidence>
<dbReference type="EMBL" id="JAQJZL010000005">
    <property type="protein sequence ID" value="KAJ6041614.1"/>
    <property type="molecule type" value="Genomic_DNA"/>
</dbReference>
<organism evidence="1 2">
    <name type="scientific">Penicillium canescens</name>
    <dbReference type="NCBI Taxonomy" id="5083"/>
    <lineage>
        <taxon>Eukaryota</taxon>
        <taxon>Fungi</taxon>
        <taxon>Dikarya</taxon>
        <taxon>Ascomycota</taxon>
        <taxon>Pezizomycotina</taxon>
        <taxon>Eurotiomycetes</taxon>
        <taxon>Eurotiomycetidae</taxon>
        <taxon>Eurotiales</taxon>
        <taxon>Aspergillaceae</taxon>
        <taxon>Penicillium</taxon>
    </lineage>
</organism>
<comment type="caution">
    <text evidence="1">The sequence shown here is derived from an EMBL/GenBank/DDBJ whole genome shotgun (WGS) entry which is preliminary data.</text>
</comment>
<name>A0AAD6IBR2_PENCN</name>
<dbReference type="Proteomes" id="UP001219568">
    <property type="component" value="Unassembled WGS sequence"/>
</dbReference>
<keyword evidence="2" id="KW-1185">Reference proteome</keyword>
<protein>
    <submittedName>
        <fullName evidence="1">Uncharacterized protein</fullName>
    </submittedName>
</protein>
<proteinExistence type="predicted"/>
<evidence type="ECO:0000313" key="1">
    <source>
        <dbReference type="EMBL" id="KAJ6041614.1"/>
    </source>
</evidence>